<dbReference type="Proteomes" id="UP000710432">
    <property type="component" value="Unassembled WGS sequence"/>
</dbReference>
<proteinExistence type="predicted"/>
<protein>
    <submittedName>
        <fullName evidence="2">Calcium-binding tyrosine phosphorylation-regulated protein</fullName>
    </submittedName>
</protein>
<dbReference type="GO" id="GO:0005737">
    <property type="term" value="C:cytoplasm"/>
    <property type="evidence" value="ECO:0007669"/>
    <property type="project" value="TreeGrafter"/>
</dbReference>
<accession>A0A8J6GUW9</accession>
<feature type="region of interest" description="Disordered" evidence="1">
    <location>
        <begin position="426"/>
        <end position="455"/>
    </location>
</feature>
<feature type="compositionally biased region" description="Polar residues" evidence="1">
    <location>
        <begin position="355"/>
        <end position="366"/>
    </location>
</feature>
<evidence type="ECO:0000313" key="2">
    <source>
        <dbReference type="EMBL" id="KAH0517396.1"/>
    </source>
</evidence>
<comment type="caution">
    <text evidence="2">The sequence shown here is derived from an EMBL/GenBank/DDBJ whole genome shotgun (WGS) entry which is preliminary data.</text>
</comment>
<dbReference type="PANTHER" id="PTHR15494:SF0">
    <property type="entry name" value="CALCIUM-BINDING TYROSINE PHOSPHORYLATION-REGULATED PROTEIN"/>
    <property type="match status" value="1"/>
</dbReference>
<dbReference type="InterPro" id="IPR038848">
    <property type="entry name" value="CABYR"/>
</dbReference>
<feature type="compositionally biased region" description="Low complexity" evidence="1">
    <location>
        <begin position="43"/>
        <end position="55"/>
    </location>
</feature>
<evidence type="ECO:0000313" key="3">
    <source>
        <dbReference type="Proteomes" id="UP000710432"/>
    </source>
</evidence>
<organism evidence="2 3">
    <name type="scientific">Microtus ochrogaster</name>
    <name type="common">Prairie vole</name>
    <dbReference type="NCBI Taxonomy" id="79684"/>
    <lineage>
        <taxon>Eukaryota</taxon>
        <taxon>Metazoa</taxon>
        <taxon>Chordata</taxon>
        <taxon>Craniata</taxon>
        <taxon>Vertebrata</taxon>
        <taxon>Euteleostomi</taxon>
        <taxon>Mammalia</taxon>
        <taxon>Eutheria</taxon>
        <taxon>Euarchontoglires</taxon>
        <taxon>Glires</taxon>
        <taxon>Rodentia</taxon>
        <taxon>Myomorpha</taxon>
        <taxon>Muroidea</taxon>
        <taxon>Cricetidae</taxon>
        <taxon>Arvicolinae</taxon>
        <taxon>Microtus</taxon>
    </lineage>
</organism>
<evidence type="ECO:0000256" key="1">
    <source>
        <dbReference type="SAM" id="MobiDB-lite"/>
    </source>
</evidence>
<name>A0A8J6GUW9_MICOH</name>
<dbReference type="GO" id="GO:0048240">
    <property type="term" value="P:sperm capacitation"/>
    <property type="evidence" value="ECO:0007669"/>
    <property type="project" value="InterPro"/>
</dbReference>
<dbReference type="EMBL" id="JAATJU010015796">
    <property type="protein sequence ID" value="KAH0517396.1"/>
    <property type="molecule type" value="Genomic_DNA"/>
</dbReference>
<feature type="compositionally biased region" description="Acidic residues" evidence="1">
    <location>
        <begin position="342"/>
        <end position="351"/>
    </location>
</feature>
<dbReference type="PANTHER" id="PTHR15494">
    <property type="entry name" value="CALCIUM-BINDING TYROSINE PHOSPHORYLATION-REGULATED PROTEIN"/>
    <property type="match status" value="1"/>
</dbReference>
<feature type="region of interest" description="Disordered" evidence="1">
    <location>
        <begin position="307"/>
        <end position="366"/>
    </location>
</feature>
<dbReference type="GO" id="GO:0005509">
    <property type="term" value="F:calcium ion binding"/>
    <property type="evidence" value="ECO:0007669"/>
    <property type="project" value="InterPro"/>
</dbReference>
<feature type="region of interest" description="Disordered" evidence="1">
    <location>
        <begin position="140"/>
        <end position="170"/>
    </location>
</feature>
<dbReference type="AlphaFoldDB" id="A0A8J6GUW9"/>
<gene>
    <name evidence="2" type="ORF">LTLLF_121035</name>
</gene>
<feature type="region of interest" description="Disordered" evidence="1">
    <location>
        <begin position="1"/>
        <end position="66"/>
    </location>
</feature>
<dbReference type="GO" id="GO:0035686">
    <property type="term" value="C:sperm fibrous sheath"/>
    <property type="evidence" value="ECO:0007669"/>
    <property type="project" value="TreeGrafter"/>
</dbReference>
<reference evidence="2" key="1">
    <citation type="submission" date="2020-03" db="EMBL/GenBank/DDBJ databases">
        <title>Studies in the Genomics of Life Span.</title>
        <authorList>
            <person name="Glass D."/>
        </authorList>
    </citation>
    <scope>NUCLEOTIDE SEQUENCE</scope>
    <source>
        <strain evidence="2">LTLLF</strain>
        <tissue evidence="2">Muscle</tissue>
    </source>
</reference>
<sequence length="499" mass="52470">MEKSTDTEEDNVAGPLFSNKTTQFPSVHAELQPEETSEGVCGPSSKPATPKATTPPSSPPPAPVSAEYAYVPADPAQFAAQMLGNVPCTYSEVLMVDVATSTVDSLSAECGEEVVVSAPLVCSGEMLAVQVMSQTSAQAVVGPNSEAEPPKASSAPLQGEQEPPAYDEAPDTQVTSAVHVSSVYNGVPVNEGVVYVEQIPGYVVIPFTDQVACLKEIEQSPPVSPKPVETKTSSGMAKISVESRQIVQVENSQQQSSVHMEAEATVLLSDTALEGQPEVPAEPLDAEGFVKIASENSLHFEVEIVNIDPDNPGQEESGENAAPYSSGDPFPPAPGGFTEPEIQPDGEDAPEQDPQFLQNPPKVTSPTYVMMDDSKKTSAPPFILVGSNVQEAQDWKPLPGHTVVSQSDALKRYAAVQVPIAVPADQTFQRPAPIPQNASPTSGQDGPRPQSPVFLSVAFPVEDVAKKSSGSGDKRTPFGSYGIAGEITVTTAHVRRAES</sequence>